<keyword evidence="3" id="KW-1185">Reference proteome</keyword>
<dbReference type="EMBL" id="QZWG01000002">
    <property type="protein sequence ID" value="RZC25642.1"/>
    <property type="molecule type" value="Genomic_DNA"/>
</dbReference>
<dbReference type="AlphaFoldDB" id="A0A445LRD4"/>
<reference evidence="2 3" key="1">
    <citation type="submission" date="2018-09" db="EMBL/GenBank/DDBJ databases">
        <title>A high-quality reference genome of wild soybean provides a powerful tool to mine soybean genomes.</title>
        <authorList>
            <person name="Xie M."/>
            <person name="Chung C.Y.L."/>
            <person name="Li M.-W."/>
            <person name="Wong F.-L."/>
            <person name="Chan T.-F."/>
            <person name="Lam H.-M."/>
        </authorList>
    </citation>
    <scope>NUCLEOTIDE SEQUENCE [LARGE SCALE GENOMIC DNA]</scope>
    <source>
        <strain evidence="3">cv. W05</strain>
        <tissue evidence="2">Hypocotyl of etiolated seedlings</tissue>
    </source>
</reference>
<evidence type="ECO:0000313" key="3">
    <source>
        <dbReference type="Proteomes" id="UP000289340"/>
    </source>
</evidence>
<dbReference type="PANTHER" id="PTHR33710">
    <property type="entry name" value="BNAC02G09200D PROTEIN"/>
    <property type="match status" value="1"/>
</dbReference>
<protein>
    <submittedName>
        <fullName evidence="2">Uncharacterized protein</fullName>
    </submittedName>
</protein>
<dbReference type="PANTHER" id="PTHR33710:SF77">
    <property type="entry name" value="DNASE I-LIKE SUPERFAMILY PROTEIN"/>
    <property type="match status" value="1"/>
</dbReference>
<sequence length="318" mass="35543">MMLLEKRTFGHYAKVPMDIDLTLQLRDQILVQVKGYAFFVNITDERLFNVYGCCKVIWHLEINCKTSLIPLKEGEGGEKKPEIIGQQGDNNVVVLEPSPHKEQLVAATPVESIFDHRAQNVQPEHPPGSSPVFHNQMDVVVPEGVSKDLCIVSKFWANEEGSNEENVIPLGEGWVFLVDFNAILGAYEKIGGCPLLGASCDDFSNWNILSNLTHLHSRGVKFTWTNGRVGAHAINLRLNRALCNQHCFYLWDLVSCSSLVRSKSNHFPILLVLDKGLGSSSSMDSFASWKMNGSGMEKEEREEMSLQGEDESRRSSPP</sequence>
<evidence type="ECO:0000313" key="2">
    <source>
        <dbReference type="EMBL" id="RZC25642.1"/>
    </source>
</evidence>
<evidence type="ECO:0000256" key="1">
    <source>
        <dbReference type="SAM" id="MobiDB-lite"/>
    </source>
</evidence>
<proteinExistence type="predicted"/>
<organism evidence="2 3">
    <name type="scientific">Glycine soja</name>
    <name type="common">Wild soybean</name>
    <dbReference type="NCBI Taxonomy" id="3848"/>
    <lineage>
        <taxon>Eukaryota</taxon>
        <taxon>Viridiplantae</taxon>
        <taxon>Streptophyta</taxon>
        <taxon>Embryophyta</taxon>
        <taxon>Tracheophyta</taxon>
        <taxon>Spermatophyta</taxon>
        <taxon>Magnoliopsida</taxon>
        <taxon>eudicotyledons</taxon>
        <taxon>Gunneridae</taxon>
        <taxon>Pentapetalae</taxon>
        <taxon>rosids</taxon>
        <taxon>fabids</taxon>
        <taxon>Fabales</taxon>
        <taxon>Fabaceae</taxon>
        <taxon>Papilionoideae</taxon>
        <taxon>50 kb inversion clade</taxon>
        <taxon>NPAAA clade</taxon>
        <taxon>indigoferoid/millettioid clade</taxon>
        <taxon>Phaseoleae</taxon>
        <taxon>Glycine</taxon>
        <taxon>Glycine subgen. Soja</taxon>
    </lineage>
</organism>
<dbReference type="Proteomes" id="UP000289340">
    <property type="component" value="Chromosome 2"/>
</dbReference>
<gene>
    <name evidence="2" type="ORF">D0Y65_004367</name>
</gene>
<dbReference type="InterPro" id="IPR036691">
    <property type="entry name" value="Endo/exonu/phosph_ase_sf"/>
</dbReference>
<accession>A0A445LRD4</accession>
<feature type="region of interest" description="Disordered" evidence="1">
    <location>
        <begin position="289"/>
        <end position="318"/>
    </location>
</feature>
<name>A0A445LRD4_GLYSO</name>
<comment type="caution">
    <text evidence="2">The sequence shown here is derived from an EMBL/GenBank/DDBJ whole genome shotgun (WGS) entry which is preliminary data.</text>
</comment>
<dbReference type="Gene3D" id="3.60.10.10">
    <property type="entry name" value="Endonuclease/exonuclease/phosphatase"/>
    <property type="match status" value="1"/>
</dbReference>
<feature type="compositionally biased region" description="Basic and acidic residues" evidence="1">
    <location>
        <begin position="296"/>
        <end position="318"/>
    </location>
</feature>
<dbReference type="SUPFAM" id="SSF56219">
    <property type="entry name" value="DNase I-like"/>
    <property type="match status" value="1"/>
</dbReference>